<keyword evidence="6" id="KW-0804">Transcription</keyword>
<dbReference type="InterPro" id="IPR001867">
    <property type="entry name" value="OmpR/PhoB-type_DNA-bd"/>
</dbReference>
<evidence type="ECO:0000256" key="6">
    <source>
        <dbReference type="ARBA" id="ARBA00023163"/>
    </source>
</evidence>
<feature type="modified residue" description="4-aspartylphosphate" evidence="7">
    <location>
        <position position="55"/>
    </location>
</feature>
<dbReference type="InterPro" id="IPR036388">
    <property type="entry name" value="WH-like_DNA-bd_sf"/>
</dbReference>
<evidence type="ECO:0000256" key="2">
    <source>
        <dbReference type="ARBA" id="ARBA00022553"/>
    </source>
</evidence>
<dbReference type="PROSITE" id="PS50110">
    <property type="entry name" value="RESPONSE_REGULATORY"/>
    <property type="match status" value="1"/>
</dbReference>
<comment type="subcellular location">
    <subcellularLocation>
        <location evidence="1">Cytoplasm</location>
    </subcellularLocation>
</comment>
<dbReference type="GO" id="GO:0000976">
    <property type="term" value="F:transcription cis-regulatory region binding"/>
    <property type="evidence" value="ECO:0007669"/>
    <property type="project" value="TreeGrafter"/>
</dbReference>
<dbReference type="EMBL" id="CP134879">
    <property type="protein sequence ID" value="WNM24731.1"/>
    <property type="molecule type" value="Genomic_DNA"/>
</dbReference>
<dbReference type="PROSITE" id="PS51755">
    <property type="entry name" value="OMPR_PHOB"/>
    <property type="match status" value="1"/>
</dbReference>
<proteinExistence type="predicted"/>
<dbReference type="GO" id="GO:0000156">
    <property type="term" value="F:phosphorelay response regulator activity"/>
    <property type="evidence" value="ECO:0007669"/>
    <property type="project" value="TreeGrafter"/>
</dbReference>
<dbReference type="SMART" id="SM00448">
    <property type="entry name" value="REC"/>
    <property type="match status" value="1"/>
</dbReference>
<dbReference type="SMART" id="SM00862">
    <property type="entry name" value="Trans_reg_C"/>
    <property type="match status" value="1"/>
</dbReference>
<dbReference type="Pfam" id="PF00072">
    <property type="entry name" value="Response_reg"/>
    <property type="match status" value="1"/>
</dbReference>
<dbReference type="EMBL" id="CP134880">
    <property type="protein sequence ID" value="WNM27640.1"/>
    <property type="molecule type" value="Genomic_DNA"/>
</dbReference>
<dbReference type="RefSeq" id="WP_313498910.1">
    <property type="nucleotide sequence ID" value="NZ_CP134879.1"/>
</dbReference>
<dbReference type="GO" id="GO:0006355">
    <property type="term" value="P:regulation of DNA-templated transcription"/>
    <property type="evidence" value="ECO:0007669"/>
    <property type="project" value="InterPro"/>
</dbReference>
<dbReference type="InterPro" id="IPR011006">
    <property type="entry name" value="CheY-like_superfamily"/>
</dbReference>
<accession>A0AA96F9U5</accession>
<keyword evidence="5 8" id="KW-0238">DNA-binding</keyword>
<feature type="domain" description="Response regulatory" evidence="9">
    <location>
        <begin position="7"/>
        <end position="120"/>
    </location>
</feature>
<dbReference type="Gene3D" id="3.40.50.2300">
    <property type="match status" value="1"/>
</dbReference>
<dbReference type="GO" id="GO:0005829">
    <property type="term" value="C:cytosol"/>
    <property type="evidence" value="ECO:0007669"/>
    <property type="project" value="TreeGrafter"/>
</dbReference>
<dbReference type="SUPFAM" id="SSF52172">
    <property type="entry name" value="CheY-like"/>
    <property type="match status" value="1"/>
</dbReference>
<dbReference type="PANTHER" id="PTHR48111:SF22">
    <property type="entry name" value="REGULATOR OF RPOS"/>
    <property type="match status" value="1"/>
</dbReference>
<dbReference type="CDD" id="cd00383">
    <property type="entry name" value="trans_reg_C"/>
    <property type="match status" value="1"/>
</dbReference>
<dbReference type="InterPro" id="IPR039420">
    <property type="entry name" value="WalR-like"/>
</dbReference>
<dbReference type="Pfam" id="PF00486">
    <property type="entry name" value="Trans_reg_C"/>
    <property type="match status" value="1"/>
</dbReference>
<dbReference type="GO" id="GO:0032993">
    <property type="term" value="C:protein-DNA complex"/>
    <property type="evidence" value="ECO:0007669"/>
    <property type="project" value="TreeGrafter"/>
</dbReference>
<feature type="DNA-binding region" description="OmpR/PhoB-type" evidence="8">
    <location>
        <begin position="128"/>
        <end position="221"/>
    </location>
</feature>
<sequence>MNESRPRLLLAEDDPQLGPIMTQVLDEVYEVQLAVDGVEALDAARLGRFDVLVIDRRLPSLDGVAMIERLRAGGVTTPALMLTALGTVQDKVTGLDAGANDYLVKPFEFDELFARLRAIRRSGTVEEEPTLRIGSWEFAPESRTITSPTAGRKVLTARETALLHLLAAHPERTFSREEILDGVFESTDTLGTVDTYVHYLRKKTAADVVTTVRGRGYRVGQP</sequence>
<evidence type="ECO:0000256" key="5">
    <source>
        <dbReference type="ARBA" id="ARBA00023125"/>
    </source>
</evidence>
<evidence type="ECO:0000256" key="1">
    <source>
        <dbReference type="ARBA" id="ARBA00004496"/>
    </source>
</evidence>
<evidence type="ECO:0000256" key="4">
    <source>
        <dbReference type="ARBA" id="ARBA00023015"/>
    </source>
</evidence>
<dbReference type="KEGG" id="dcp:RN607_01140"/>
<keyword evidence="4" id="KW-0805">Transcription regulation</keyword>
<organism evidence="11 13">
    <name type="scientific">Demequina capsici</name>
    <dbReference type="NCBI Taxonomy" id="3075620"/>
    <lineage>
        <taxon>Bacteria</taxon>
        <taxon>Bacillati</taxon>
        <taxon>Actinomycetota</taxon>
        <taxon>Actinomycetes</taxon>
        <taxon>Micrococcales</taxon>
        <taxon>Demequinaceae</taxon>
        <taxon>Demequina</taxon>
    </lineage>
</organism>
<keyword evidence="3" id="KW-0902">Two-component regulatory system</keyword>
<dbReference type="SUPFAM" id="SSF46894">
    <property type="entry name" value="C-terminal effector domain of the bipartite response regulators"/>
    <property type="match status" value="1"/>
</dbReference>
<reference evidence="11 13" key="1">
    <citation type="submission" date="2023-09" db="EMBL/GenBank/DDBJ databases">
        <title>Demequina sp. a novel bacteria isolated from Capsicum annuum.</title>
        <authorList>
            <person name="Humaira Z."/>
            <person name="Lee J."/>
            <person name="Cho D."/>
        </authorList>
    </citation>
    <scope>NUCLEOTIDE SEQUENCE [LARGE SCALE GENOMIC DNA]</scope>
    <source>
        <strain evidence="11 13">OYTSA14</strain>
        <strain evidence="12">PMTSA13</strain>
    </source>
</reference>
<feature type="domain" description="OmpR/PhoB-type" evidence="10">
    <location>
        <begin position="128"/>
        <end position="221"/>
    </location>
</feature>
<dbReference type="InterPro" id="IPR001789">
    <property type="entry name" value="Sig_transdc_resp-reg_receiver"/>
</dbReference>
<name>A0AA96F9U5_9MICO</name>
<dbReference type="Proteomes" id="UP001304125">
    <property type="component" value="Chromosome"/>
</dbReference>
<keyword evidence="13" id="KW-1185">Reference proteome</keyword>
<accession>A0AA96FDT8</accession>
<evidence type="ECO:0000256" key="8">
    <source>
        <dbReference type="PROSITE-ProRule" id="PRU01091"/>
    </source>
</evidence>
<dbReference type="Gene3D" id="1.10.10.10">
    <property type="entry name" value="Winged helix-like DNA-binding domain superfamily/Winged helix DNA-binding domain"/>
    <property type="match status" value="1"/>
</dbReference>
<dbReference type="InterPro" id="IPR016032">
    <property type="entry name" value="Sig_transdc_resp-reg_C-effctor"/>
</dbReference>
<evidence type="ECO:0000313" key="12">
    <source>
        <dbReference type="EMBL" id="WNM27640.1"/>
    </source>
</evidence>
<dbReference type="PANTHER" id="PTHR48111">
    <property type="entry name" value="REGULATOR OF RPOS"/>
    <property type="match status" value="1"/>
</dbReference>
<evidence type="ECO:0000313" key="13">
    <source>
        <dbReference type="Proteomes" id="UP001304125"/>
    </source>
</evidence>
<evidence type="ECO:0000259" key="10">
    <source>
        <dbReference type="PROSITE" id="PS51755"/>
    </source>
</evidence>
<dbReference type="AlphaFoldDB" id="A0AA96F9U5"/>
<gene>
    <name evidence="11" type="ORF">RN606_00855</name>
    <name evidence="12" type="ORF">RN607_01140</name>
</gene>
<evidence type="ECO:0000259" key="9">
    <source>
        <dbReference type="PROSITE" id="PS50110"/>
    </source>
</evidence>
<evidence type="ECO:0000313" key="11">
    <source>
        <dbReference type="EMBL" id="WNM24731.1"/>
    </source>
</evidence>
<evidence type="ECO:0000256" key="7">
    <source>
        <dbReference type="PROSITE-ProRule" id="PRU00169"/>
    </source>
</evidence>
<evidence type="ECO:0000256" key="3">
    <source>
        <dbReference type="ARBA" id="ARBA00023012"/>
    </source>
</evidence>
<dbReference type="Gene3D" id="6.10.250.690">
    <property type="match status" value="1"/>
</dbReference>
<protein>
    <submittedName>
        <fullName evidence="11">Response regulator transcription factor</fullName>
    </submittedName>
</protein>
<dbReference type="Proteomes" id="UP001303408">
    <property type="component" value="Chromosome"/>
</dbReference>
<keyword evidence="2 7" id="KW-0597">Phosphoprotein</keyword>